<comment type="similarity">
    <text evidence="1">Belongs to the Iojap/RsfS family.</text>
</comment>
<dbReference type="InterPro" id="IPR043519">
    <property type="entry name" value="NT_sf"/>
</dbReference>
<dbReference type="EMBL" id="MWDQ01000147">
    <property type="protein sequence ID" value="OQB71917.1"/>
    <property type="molecule type" value="Genomic_DNA"/>
</dbReference>
<comment type="caution">
    <text evidence="2">The sequence shown here is derived from an EMBL/GenBank/DDBJ whole genome shotgun (WGS) entry which is preliminary data.</text>
</comment>
<dbReference type="Pfam" id="PF02410">
    <property type="entry name" value="RsfS"/>
    <property type="match status" value="1"/>
</dbReference>
<gene>
    <name evidence="2" type="primary">rsfS</name>
    <name evidence="2" type="ORF">BWX89_01584</name>
</gene>
<dbReference type="PANTHER" id="PTHR21043">
    <property type="entry name" value="IOJAP SUPERFAMILY ORTHOLOG"/>
    <property type="match status" value="1"/>
</dbReference>
<dbReference type="PANTHER" id="PTHR21043:SF0">
    <property type="entry name" value="MITOCHONDRIAL ASSEMBLY OF RIBOSOMAL LARGE SUBUNIT PROTEIN 1"/>
    <property type="match status" value="1"/>
</dbReference>
<evidence type="ECO:0000313" key="2">
    <source>
        <dbReference type="EMBL" id="OQB71917.1"/>
    </source>
</evidence>
<dbReference type="InterPro" id="IPR004394">
    <property type="entry name" value="Iojap/RsfS/C7orf30"/>
</dbReference>
<dbReference type="GO" id="GO:0090071">
    <property type="term" value="P:negative regulation of ribosome biogenesis"/>
    <property type="evidence" value="ECO:0007669"/>
    <property type="project" value="TreeGrafter"/>
</dbReference>
<dbReference type="AlphaFoldDB" id="A0A1V6C4T2"/>
<dbReference type="NCBIfam" id="TIGR00090">
    <property type="entry name" value="rsfS_iojap_ybeB"/>
    <property type="match status" value="1"/>
</dbReference>
<dbReference type="SUPFAM" id="SSF81301">
    <property type="entry name" value="Nucleotidyltransferase"/>
    <property type="match status" value="1"/>
</dbReference>
<proteinExistence type="inferred from homology"/>
<name>A0A1V6C4T2_UNCT6</name>
<protein>
    <submittedName>
        <fullName evidence="2">Ribosomal silencing factor RsfS</fullName>
    </submittedName>
</protein>
<dbReference type="GO" id="GO:0017148">
    <property type="term" value="P:negative regulation of translation"/>
    <property type="evidence" value="ECO:0007669"/>
    <property type="project" value="TreeGrafter"/>
</dbReference>
<evidence type="ECO:0000256" key="1">
    <source>
        <dbReference type="ARBA" id="ARBA00010574"/>
    </source>
</evidence>
<accession>A0A1V6C4T2</accession>
<reference evidence="2" key="1">
    <citation type="submission" date="2017-02" db="EMBL/GenBank/DDBJ databases">
        <title>Delving into the versatile metabolic prowess of the omnipresent phylum Bacteroidetes.</title>
        <authorList>
            <person name="Nobu M.K."/>
            <person name="Mei R."/>
            <person name="Narihiro T."/>
            <person name="Kuroda K."/>
            <person name="Liu W.-T."/>
        </authorList>
    </citation>
    <scope>NUCLEOTIDE SEQUENCE</scope>
    <source>
        <strain evidence="2">ADurb.Bin131</strain>
    </source>
</reference>
<dbReference type="Proteomes" id="UP000485562">
    <property type="component" value="Unassembled WGS sequence"/>
</dbReference>
<dbReference type="GO" id="GO:0043023">
    <property type="term" value="F:ribosomal large subunit binding"/>
    <property type="evidence" value="ECO:0007669"/>
    <property type="project" value="TreeGrafter"/>
</dbReference>
<organism evidence="2">
    <name type="scientific">candidate division TA06 bacterium ADurb.Bin131</name>
    <dbReference type="NCBI Taxonomy" id="1852827"/>
    <lineage>
        <taxon>Bacteria</taxon>
        <taxon>Bacteria division TA06</taxon>
    </lineage>
</organism>
<dbReference type="Gene3D" id="3.30.460.10">
    <property type="entry name" value="Beta Polymerase, domain 2"/>
    <property type="match status" value="1"/>
</dbReference>
<sequence length="71" mass="8185">MIASGETNVQIRAIAEGMIEKFDNPPFSIEGFETNWILLDYGEVIIHIFLPSVREFYNLEKLWADADRVNP</sequence>